<evidence type="ECO:0000256" key="3">
    <source>
        <dbReference type="ARBA" id="ARBA00022448"/>
    </source>
</evidence>
<feature type="transmembrane region" description="Helical" evidence="8">
    <location>
        <begin position="245"/>
        <end position="264"/>
    </location>
</feature>
<evidence type="ECO:0000256" key="2">
    <source>
        <dbReference type="ARBA" id="ARBA00007362"/>
    </source>
</evidence>
<feature type="domain" description="EamA" evidence="9">
    <location>
        <begin position="157"/>
        <end position="286"/>
    </location>
</feature>
<evidence type="ECO:0000256" key="1">
    <source>
        <dbReference type="ARBA" id="ARBA00004651"/>
    </source>
</evidence>
<name>A0A6G1X5U1_9BACI</name>
<keyword evidence="5 8" id="KW-0812">Transmembrane</keyword>
<keyword evidence="4" id="KW-1003">Cell membrane</keyword>
<dbReference type="NCBIfam" id="TIGR00688">
    <property type="entry name" value="rarD"/>
    <property type="match status" value="1"/>
</dbReference>
<proteinExistence type="inferred from homology"/>
<feature type="transmembrane region" description="Helical" evidence="8">
    <location>
        <begin position="108"/>
        <end position="125"/>
    </location>
</feature>
<comment type="similarity">
    <text evidence="2">Belongs to the EamA transporter family.</text>
</comment>
<feature type="domain" description="EamA" evidence="9">
    <location>
        <begin position="8"/>
        <end position="146"/>
    </location>
</feature>
<feature type="transmembrane region" description="Helical" evidence="8">
    <location>
        <begin position="132"/>
        <end position="149"/>
    </location>
</feature>
<evidence type="ECO:0000313" key="11">
    <source>
        <dbReference type="Proteomes" id="UP000480185"/>
    </source>
</evidence>
<dbReference type="Pfam" id="PF00892">
    <property type="entry name" value="EamA"/>
    <property type="match status" value="2"/>
</dbReference>
<dbReference type="InterPro" id="IPR000620">
    <property type="entry name" value="EamA_dom"/>
</dbReference>
<dbReference type="OrthoDB" id="369870at2"/>
<comment type="caution">
    <text evidence="10">The sequence shown here is derived from an EMBL/GenBank/DDBJ whole genome shotgun (WGS) entry which is preliminary data.</text>
</comment>
<reference evidence="10 11" key="1">
    <citation type="submission" date="2019-11" db="EMBL/GenBank/DDBJ databases">
        <authorList>
            <person name="Li J."/>
        </authorList>
    </citation>
    <scope>NUCLEOTIDE SEQUENCE [LARGE SCALE GENOMIC DNA]</scope>
    <source>
        <strain evidence="10 11">J4</strain>
    </source>
</reference>
<feature type="transmembrane region" description="Helical" evidence="8">
    <location>
        <begin position="209"/>
        <end position="233"/>
    </location>
</feature>
<dbReference type="Proteomes" id="UP000480185">
    <property type="component" value="Unassembled WGS sequence"/>
</dbReference>
<evidence type="ECO:0000256" key="4">
    <source>
        <dbReference type="ARBA" id="ARBA00022475"/>
    </source>
</evidence>
<feature type="transmembrane region" description="Helical" evidence="8">
    <location>
        <begin position="39"/>
        <end position="56"/>
    </location>
</feature>
<evidence type="ECO:0000256" key="7">
    <source>
        <dbReference type="ARBA" id="ARBA00023136"/>
    </source>
</evidence>
<keyword evidence="7 8" id="KW-0472">Membrane</keyword>
<evidence type="ECO:0000256" key="5">
    <source>
        <dbReference type="ARBA" id="ARBA00022692"/>
    </source>
</evidence>
<feature type="transmembrane region" description="Helical" evidence="8">
    <location>
        <begin position="77"/>
        <end position="96"/>
    </location>
</feature>
<accession>A0A6G1X5U1</accession>
<feature type="transmembrane region" description="Helical" evidence="8">
    <location>
        <begin position="7"/>
        <end position="27"/>
    </location>
</feature>
<dbReference type="PANTHER" id="PTHR22911">
    <property type="entry name" value="ACYL-MALONYL CONDENSING ENZYME-RELATED"/>
    <property type="match status" value="1"/>
</dbReference>
<evidence type="ECO:0000256" key="6">
    <source>
        <dbReference type="ARBA" id="ARBA00022989"/>
    </source>
</evidence>
<dbReference type="RefSeq" id="WP_153728221.1">
    <property type="nucleotide sequence ID" value="NZ_WJNH01000004.1"/>
</dbReference>
<evidence type="ECO:0000313" key="10">
    <source>
        <dbReference type="EMBL" id="MRG86307.1"/>
    </source>
</evidence>
<organism evidence="10 11">
    <name type="scientific">Salinibacillus xinjiangensis</name>
    <dbReference type="NCBI Taxonomy" id="1229268"/>
    <lineage>
        <taxon>Bacteria</taxon>
        <taxon>Bacillati</taxon>
        <taxon>Bacillota</taxon>
        <taxon>Bacilli</taxon>
        <taxon>Bacillales</taxon>
        <taxon>Bacillaceae</taxon>
        <taxon>Salinibacillus</taxon>
    </lineage>
</organism>
<keyword evidence="11" id="KW-1185">Reference proteome</keyword>
<evidence type="ECO:0000259" key="9">
    <source>
        <dbReference type="Pfam" id="PF00892"/>
    </source>
</evidence>
<dbReference type="InterPro" id="IPR037185">
    <property type="entry name" value="EmrE-like"/>
</dbReference>
<dbReference type="InterPro" id="IPR004626">
    <property type="entry name" value="RarD"/>
</dbReference>
<dbReference type="EMBL" id="WJNH01000004">
    <property type="protein sequence ID" value="MRG86307.1"/>
    <property type="molecule type" value="Genomic_DNA"/>
</dbReference>
<dbReference type="SUPFAM" id="SSF103481">
    <property type="entry name" value="Multidrug resistance efflux transporter EmrE"/>
    <property type="match status" value="2"/>
</dbReference>
<dbReference type="GO" id="GO:0005886">
    <property type="term" value="C:plasma membrane"/>
    <property type="evidence" value="ECO:0007669"/>
    <property type="project" value="UniProtKB-SubCell"/>
</dbReference>
<gene>
    <name evidence="10" type="primary">rarD</name>
    <name evidence="10" type="ORF">GH754_08195</name>
</gene>
<keyword evidence="6 8" id="KW-1133">Transmembrane helix</keyword>
<protein>
    <submittedName>
        <fullName evidence="10">EamA family transporter RarD</fullName>
    </submittedName>
</protein>
<sequence length="308" mass="34211">MGDRETKLGIIFAASAYFFWGLLPIYWKLVEAVPAGEILAHRIVWSFVFMLFILFFSKNWKPFIAETKKLIKNKKRLIGITLASIVISINWLTYIWAVNSEHVIETSLGYYINPLISILLGVIVLKEKLSFWQIIAFIVAMLGVLNMTIHFGSVPWVALLLATSFGLYGLLKKLVQIKAMYGLTIETLIVTPIALLFLLNVNIGGEPSGGLTAALILLLIGGGIATAVPLLLFAGGAARIPLSMVGFLQYIAPTIMLILGVFVYHEPFTAVHLTSFILIWTSCTIYSLSRTKFLTKIEPKLFVKKRSA</sequence>
<keyword evidence="3" id="KW-0813">Transport</keyword>
<comment type="subcellular location">
    <subcellularLocation>
        <location evidence="1">Cell membrane</location>
        <topology evidence="1">Multi-pass membrane protein</topology>
    </subcellularLocation>
</comment>
<dbReference type="AlphaFoldDB" id="A0A6G1X5U1"/>
<feature type="transmembrane region" description="Helical" evidence="8">
    <location>
        <begin position="183"/>
        <end position="203"/>
    </location>
</feature>
<feature type="transmembrane region" description="Helical" evidence="8">
    <location>
        <begin position="270"/>
        <end position="288"/>
    </location>
</feature>
<dbReference type="PANTHER" id="PTHR22911:SF137">
    <property type="entry name" value="SOLUTE CARRIER FAMILY 35 MEMBER G2-RELATED"/>
    <property type="match status" value="1"/>
</dbReference>
<evidence type="ECO:0000256" key="8">
    <source>
        <dbReference type="SAM" id="Phobius"/>
    </source>
</evidence>
<feature type="transmembrane region" description="Helical" evidence="8">
    <location>
        <begin position="155"/>
        <end position="171"/>
    </location>
</feature>